<organism evidence="11 12">
    <name type="scientific">Paenibacillus prosopidis</name>
    <dbReference type="NCBI Taxonomy" id="630520"/>
    <lineage>
        <taxon>Bacteria</taxon>
        <taxon>Bacillati</taxon>
        <taxon>Bacillota</taxon>
        <taxon>Bacilli</taxon>
        <taxon>Bacillales</taxon>
        <taxon>Paenibacillaceae</taxon>
        <taxon>Paenibacillus</taxon>
    </lineage>
</organism>
<accession>A0A368VZT6</accession>
<dbReference type="Gene3D" id="2.60.120.260">
    <property type="entry name" value="Galactose-binding domain-like"/>
    <property type="match status" value="1"/>
</dbReference>
<dbReference type="GO" id="GO:0000272">
    <property type="term" value="P:polysaccharide catabolic process"/>
    <property type="evidence" value="ECO:0007669"/>
    <property type="project" value="UniProtKB-KW"/>
</dbReference>
<evidence type="ECO:0000256" key="2">
    <source>
        <dbReference type="ARBA" id="ARBA00022737"/>
    </source>
</evidence>
<comment type="caution">
    <text evidence="11">The sequence shown here is derived from an EMBL/GenBank/DDBJ whole genome shotgun (WGS) entry which is preliminary data.</text>
</comment>
<dbReference type="AlphaFoldDB" id="A0A368VZT6"/>
<evidence type="ECO:0000256" key="3">
    <source>
        <dbReference type="ARBA" id="ARBA00022801"/>
    </source>
</evidence>
<proteinExistence type="inferred from homology"/>
<dbReference type="SUPFAM" id="SSF49785">
    <property type="entry name" value="Galactose-binding domain-like"/>
    <property type="match status" value="1"/>
</dbReference>
<evidence type="ECO:0000256" key="10">
    <source>
        <dbReference type="SAM" id="MobiDB-lite"/>
    </source>
</evidence>
<dbReference type="InterPro" id="IPR008979">
    <property type="entry name" value="Galactose-bd-like_sf"/>
</dbReference>
<dbReference type="Proteomes" id="UP000252415">
    <property type="component" value="Unassembled WGS sequence"/>
</dbReference>
<evidence type="ECO:0000256" key="9">
    <source>
        <dbReference type="RuleBase" id="RU361169"/>
    </source>
</evidence>
<feature type="region of interest" description="Disordered" evidence="10">
    <location>
        <begin position="251"/>
        <end position="273"/>
    </location>
</feature>
<evidence type="ECO:0000256" key="6">
    <source>
        <dbReference type="ARBA" id="ARBA00023295"/>
    </source>
</evidence>
<dbReference type="EMBL" id="QPJD01000009">
    <property type="protein sequence ID" value="RCW46409.1"/>
    <property type="molecule type" value="Genomic_DNA"/>
</dbReference>
<reference evidence="11 12" key="1">
    <citation type="submission" date="2018-07" db="EMBL/GenBank/DDBJ databases">
        <title>Genomic Encyclopedia of Type Strains, Phase III (KMG-III): the genomes of soil and plant-associated and newly described type strains.</title>
        <authorList>
            <person name="Whitman W."/>
        </authorList>
    </citation>
    <scope>NUCLEOTIDE SEQUENCE [LARGE SCALE GENOMIC DNA]</scope>
    <source>
        <strain evidence="11 12">CECT 7506</strain>
    </source>
</reference>
<name>A0A368VZT6_9BACL</name>
<comment type="function">
    <text evidence="8">Pectinolytic enzyme involved in the degradation of xylogalacturonan (xga), a galacturonan backbone heavily substituted with xylose, and which is one important component of the hairy regions of pectin. Activity requires a galacturonic acid backbone substituted with xylose.</text>
</comment>
<protein>
    <submittedName>
        <fullName evidence="11">Glycosyl hydrolase family 28</fullName>
    </submittedName>
</protein>
<dbReference type="PANTHER" id="PTHR31736:SF9">
    <property type="entry name" value="ENDO-XYLOGALACTURONAN HYDROLASE A-RELATED"/>
    <property type="match status" value="1"/>
</dbReference>
<evidence type="ECO:0000256" key="1">
    <source>
        <dbReference type="ARBA" id="ARBA00008834"/>
    </source>
</evidence>
<dbReference type="OrthoDB" id="833750at2"/>
<evidence type="ECO:0000256" key="5">
    <source>
        <dbReference type="ARBA" id="ARBA00023277"/>
    </source>
</evidence>
<keyword evidence="4" id="KW-0325">Glycoprotein</keyword>
<evidence type="ECO:0000256" key="4">
    <source>
        <dbReference type="ARBA" id="ARBA00023180"/>
    </source>
</evidence>
<keyword evidence="12" id="KW-1185">Reference proteome</keyword>
<dbReference type="InterPro" id="IPR000743">
    <property type="entry name" value="Glyco_hydro_28"/>
</dbReference>
<keyword evidence="7" id="KW-0624">Polysaccharide degradation</keyword>
<keyword evidence="3 9" id="KW-0378">Hydrolase</keyword>
<evidence type="ECO:0000256" key="7">
    <source>
        <dbReference type="ARBA" id="ARBA00023326"/>
    </source>
</evidence>
<keyword evidence="6 9" id="KW-0326">Glycosidase</keyword>
<dbReference type="Pfam" id="PF00295">
    <property type="entry name" value="Glyco_hydro_28"/>
    <property type="match status" value="1"/>
</dbReference>
<feature type="compositionally biased region" description="Low complexity" evidence="10">
    <location>
        <begin position="251"/>
        <end position="264"/>
    </location>
</feature>
<dbReference type="Gene3D" id="2.160.20.10">
    <property type="entry name" value="Single-stranded right-handed beta-helix, Pectin lyase-like"/>
    <property type="match status" value="1"/>
</dbReference>
<evidence type="ECO:0000313" key="12">
    <source>
        <dbReference type="Proteomes" id="UP000252415"/>
    </source>
</evidence>
<dbReference type="InterPro" id="IPR012334">
    <property type="entry name" value="Pectin_lyas_fold"/>
</dbReference>
<keyword evidence="2" id="KW-0677">Repeat</keyword>
<sequence>MWRSNATNVVIKNFKAFSNNKYGDGIDVFGGKNITINYIFYLTHDDCIAIYGARANAGKVWYGDIQNVSVTNSILMPDLARPVNMGTHGFPWAPGGGHTIENLNFSNLDIWLHNQAHRIQFISADGNLIQNVKFEDIRVDDHVGNSLFTMSVKSWDYAVGRGINNVHFKNVSYIGSGNALLEGYDSNRRIQNITLENVTKDGSAVTNANIFANSYVNNVNIIAPGDPVPEVAPQFPSPAPINLALNRTASASSSQSNNPISSGNDSSTSTRWSAVDGNANGTLNRYQANFIVSVLKIKWLAENICTQLRRMKQNGTQDLRILHGLGI</sequence>
<dbReference type="InterPro" id="IPR011050">
    <property type="entry name" value="Pectin_lyase_fold/virulence"/>
</dbReference>
<evidence type="ECO:0000313" key="11">
    <source>
        <dbReference type="EMBL" id="RCW46409.1"/>
    </source>
</evidence>
<evidence type="ECO:0000256" key="8">
    <source>
        <dbReference type="ARBA" id="ARBA00037278"/>
    </source>
</evidence>
<comment type="similarity">
    <text evidence="1 9">Belongs to the glycosyl hydrolase 28 family.</text>
</comment>
<dbReference type="RefSeq" id="WP_114381069.1">
    <property type="nucleotide sequence ID" value="NZ_QPJD01000009.1"/>
</dbReference>
<gene>
    <name evidence="11" type="ORF">DFP97_10951</name>
</gene>
<dbReference type="SUPFAM" id="SSF51126">
    <property type="entry name" value="Pectin lyase-like"/>
    <property type="match status" value="1"/>
</dbReference>
<dbReference type="PANTHER" id="PTHR31736">
    <property type="match status" value="1"/>
</dbReference>
<keyword evidence="5" id="KW-0119">Carbohydrate metabolism</keyword>
<dbReference type="GO" id="GO:0004650">
    <property type="term" value="F:polygalacturonase activity"/>
    <property type="evidence" value="ECO:0007669"/>
    <property type="project" value="InterPro"/>
</dbReference>